<dbReference type="EMBL" id="KZ451975">
    <property type="protein sequence ID" value="PKA56090.1"/>
    <property type="molecule type" value="Genomic_DNA"/>
</dbReference>
<dbReference type="PANTHER" id="PTHR36729">
    <property type="entry name" value="EXPRESSED PROTEIN"/>
    <property type="match status" value="1"/>
</dbReference>
<name>A0A2I0AKL5_9ASPA</name>
<gene>
    <name evidence="3" type="ORF">AXF42_Ash015575</name>
</gene>
<sequence length="164" mass="18591">MLIKATLSQVHRPWVLPPATSGRNPSPETFSCRRSSMRMNPGRRPGLRLCRARRRARYEEEGEEEGYGRNEEIAMLESYTESTRSEVLLVRATVDGEEEEVLVFKGYSSSLSSRTAVDPARSVLPAKAIIRSIDVIKGPFDPSSIEYLEKGLTWDEFKARLRTN</sequence>
<dbReference type="GO" id="GO:0009507">
    <property type="term" value="C:chloroplast"/>
    <property type="evidence" value="ECO:0007669"/>
    <property type="project" value="TreeGrafter"/>
</dbReference>
<feature type="region of interest" description="Disordered" evidence="1">
    <location>
        <begin position="15"/>
        <end position="45"/>
    </location>
</feature>
<keyword evidence="4" id="KW-1185">Reference proteome</keyword>
<evidence type="ECO:0000313" key="4">
    <source>
        <dbReference type="Proteomes" id="UP000236161"/>
    </source>
</evidence>
<accession>A0A2I0AKL5</accession>
<dbReference type="Proteomes" id="UP000236161">
    <property type="component" value="Unassembled WGS sequence"/>
</dbReference>
<dbReference type="InterPro" id="IPR056636">
    <property type="entry name" value="DUF7734"/>
</dbReference>
<feature type="compositionally biased region" description="Polar residues" evidence="1">
    <location>
        <begin position="21"/>
        <end position="38"/>
    </location>
</feature>
<dbReference type="STRING" id="1088818.A0A2I0AKL5"/>
<evidence type="ECO:0000256" key="1">
    <source>
        <dbReference type="SAM" id="MobiDB-lite"/>
    </source>
</evidence>
<evidence type="ECO:0000313" key="3">
    <source>
        <dbReference type="EMBL" id="PKA56090.1"/>
    </source>
</evidence>
<dbReference type="OrthoDB" id="2018366at2759"/>
<organism evidence="3 4">
    <name type="scientific">Apostasia shenzhenica</name>
    <dbReference type="NCBI Taxonomy" id="1088818"/>
    <lineage>
        <taxon>Eukaryota</taxon>
        <taxon>Viridiplantae</taxon>
        <taxon>Streptophyta</taxon>
        <taxon>Embryophyta</taxon>
        <taxon>Tracheophyta</taxon>
        <taxon>Spermatophyta</taxon>
        <taxon>Magnoliopsida</taxon>
        <taxon>Liliopsida</taxon>
        <taxon>Asparagales</taxon>
        <taxon>Orchidaceae</taxon>
        <taxon>Apostasioideae</taxon>
        <taxon>Apostasia</taxon>
    </lineage>
</organism>
<reference evidence="3 4" key="1">
    <citation type="journal article" date="2017" name="Nature">
        <title>The Apostasia genome and the evolution of orchids.</title>
        <authorList>
            <person name="Zhang G.Q."/>
            <person name="Liu K.W."/>
            <person name="Li Z."/>
            <person name="Lohaus R."/>
            <person name="Hsiao Y.Y."/>
            <person name="Niu S.C."/>
            <person name="Wang J.Y."/>
            <person name="Lin Y.C."/>
            <person name="Xu Q."/>
            <person name="Chen L.J."/>
            <person name="Yoshida K."/>
            <person name="Fujiwara S."/>
            <person name="Wang Z.W."/>
            <person name="Zhang Y.Q."/>
            <person name="Mitsuda N."/>
            <person name="Wang M."/>
            <person name="Liu G.H."/>
            <person name="Pecoraro L."/>
            <person name="Huang H.X."/>
            <person name="Xiao X.J."/>
            <person name="Lin M."/>
            <person name="Wu X.Y."/>
            <person name="Wu W.L."/>
            <person name="Chen Y.Y."/>
            <person name="Chang S.B."/>
            <person name="Sakamoto S."/>
            <person name="Ohme-Takagi M."/>
            <person name="Yagi M."/>
            <person name="Zeng S.J."/>
            <person name="Shen C.Y."/>
            <person name="Yeh C.M."/>
            <person name="Luo Y.B."/>
            <person name="Tsai W.C."/>
            <person name="Van de Peer Y."/>
            <person name="Liu Z.J."/>
        </authorList>
    </citation>
    <scope>NUCLEOTIDE SEQUENCE [LARGE SCALE GENOMIC DNA]</scope>
    <source>
        <strain evidence="4">cv. Shenzhen</strain>
        <tissue evidence="3">Stem</tissue>
    </source>
</reference>
<dbReference type="AlphaFoldDB" id="A0A2I0AKL5"/>
<evidence type="ECO:0000259" key="2">
    <source>
        <dbReference type="Pfam" id="PF24869"/>
    </source>
</evidence>
<proteinExistence type="predicted"/>
<protein>
    <recommendedName>
        <fullName evidence="2">DUF7734 domain-containing protein</fullName>
    </recommendedName>
</protein>
<dbReference type="PANTHER" id="PTHR36729:SF2">
    <property type="entry name" value="EXPRESSED PROTEIN"/>
    <property type="match status" value="1"/>
</dbReference>
<dbReference type="Pfam" id="PF24869">
    <property type="entry name" value="DUF7734"/>
    <property type="match status" value="1"/>
</dbReference>
<feature type="domain" description="DUF7734" evidence="2">
    <location>
        <begin position="74"/>
        <end position="161"/>
    </location>
</feature>